<sequence length="328" mass="36115">MLSSFSSAVATVFEDVFTSPQNFSKCSSQPDHHQKHTYPSLDSPRLVHRISPSRSSTQRSRLNLRHLLRRRWSSLSKSAPVLDNQKAQDLKRLGKCVNSNASTDDAVVAAALRDALDRCTPIEYRSSLGTITGRRMSEHLYQVDELPAETDNAERESLESSGTTIECSSGCTTPTSTGTSYEKQRGMGKTTESYNAEMHQNSPSARRWSAPFRTSASSQRPASHSFAFAQRRRPSLSTPRSLSFANGPPPPSTATWQSKCPDDTLRLAFALSPSRAAGGRMHFSAMATSDYPFPPPAQYHARTRSLPPHLGGVSGQLRTPQKMKKRSS</sequence>
<reference evidence="2 3" key="1">
    <citation type="journal article" date="2024" name="IMA Fungus">
        <title>IMA Genome - F19 : A genome assembly and annotation guide to empower mycologists, including annotated draft genome sequences of Ceratocystis pirilliformis, Diaporthe australafricana, Fusarium ophioides, Paecilomyces lecythidis, and Sporothrix stenoceras.</title>
        <authorList>
            <person name="Aylward J."/>
            <person name="Wilson A.M."/>
            <person name="Visagie C.M."/>
            <person name="Spraker J."/>
            <person name="Barnes I."/>
            <person name="Buitendag C."/>
            <person name="Ceriani C."/>
            <person name="Del Mar Angel L."/>
            <person name="du Plessis D."/>
            <person name="Fuchs T."/>
            <person name="Gasser K."/>
            <person name="Kramer D."/>
            <person name="Li W."/>
            <person name="Munsamy K."/>
            <person name="Piso A."/>
            <person name="Price J.L."/>
            <person name="Sonnekus B."/>
            <person name="Thomas C."/>
            <person name="van der Nest A."/>
            <person name="van Dijk A."/>
            <person name="van Heerden A."/>
            <person name="van Vuuren N."/>
            <person name="Yilmaz N."/>
            <person name="Duong T.A."/>
            <person name="van der Merwe N.A."/>
            <person name="Wingfield M.J."/>
            <person name="Wingfield B.D."/>
        </authorList>
    </citation>
    <scope>NUCLEOTIDE SEQUENCE [LARGE SCALE GENOMIC DNA]</scope>
    <source>
        <strain evidence="2 3">CMW 12675</strain>
    </source>
</reference>
<proteinExistence type="predicted"/>
<gene>
    <name evidence="2" type="ORF">Cpir12675_002411</name>
</gene>
<feature type="compositionally biased region" description="Polar residues" evidence="1">
    <location>
        <begin position="212"/>
        <end position="222"/>
    </location>
</feature>
<protein>
    <submittedName>
        <fullName evidence="2">Uncharacterized protein</fullName>
    </submittedName>
</protein>
<evidence type="ECO:0000256" key="1">
    <source>
        <dbReference type="SAM" id="MobiDB-lite"/>
    </source>
</evidence>
<feature type="compositionally biased region" description="Low complexity" evidence="1">
    <location>
        <begin position="167"/>
        <end position="180"/>
    </location>
</feature>
<evidence type="ECO:0000313" key="2">
    <source>
        <dbReference type="EMBL" id="KAL1897229.1"/>
    </source>
</evidence>
<organism evidence="2 3">
    <name type="scientific">Ceratocystis pirilliformis</name>
    <dbReference type="NCBI Taxonomy" id="259994"/>
    <lineage>
        <taxon>Eukaryota</taxon>
        <taxon>Fungi</taxon>
        <taxon>Dikarya</taxon>
        <taxon>Ascomycota</taxon>
        <taxon>Pezizomycotina</taxon>
        <taxon>Sordariomycetes</taxon>
        <taxon>Hypocreomycetidae</taxon>
        <taxon>Microascales</taxon>
        <taxon>Ceratocystidaceae</taxon>
        <taxon>Ceratocystis</taxon>
    </lineage>
</organism>
<keyword evidence="3" id="KW-1185">Reference proteome</keyword>
<feature type="region of interest" description="Disordered" evidence="1">
    <location>
        <begin position="159"/>
        <end position="259"/>
    </location>
</feature>
<comment type="caution">
    <text evidence="2">The sequence shown here is derived from an EMBL/GenBank/DDBJ whole genome shotgun (WGS) entry which is preliminary data.</text>
</comment>
<feature type="region of interest" description="Disordered" evidence="1">
    <location>
        <begin position="294"/>
        <end position="328"/>
    </location>
</feature>
<feature type="compositionally biased region" description="Polar residues" evidence="1">
    <location>
        <begin position="190"/>
        <end position="204"/>
    </location>
</feature>
<evidence type="ECO:0000313" key="3">
    <source>
        <dbReference type="Proteomes" id="UP001583280"/>
    </source>
</evidence>
<accession>A0ABR3ZCI2</accession>
<feature type="region of interest" description="Disordered" evidence="1">
    <location>
        <begin position="24"/>
        <end position="46"/>
    </location>
</feature>
<name>A0ABR3ZCI2_9PEZI</name>
<dbReference type="EMBL" id="JAWDJO010000047">
    <property type="protein sequence ID" value="KAL1897229.1"/>
    <property type="molecule type" value="Genomic_DNA"/>
</dbReference>
<dbReference type="Proteomes" id="UP001583280">
    <property type="component" value="Unassembled WGS sequence"/>
</dbReference>